<evidence type="ECO:0000256" key="3">
    <source>
        <dbReference type="ARBA" id="ARBA00022670"/>
    </source>
</evidence>
<feature type="active site" description="Nucleophile" evidence="11">
    <location>
        <position position="365"/>
    </location>
</feature>
<organism evidence="20 21">
    <name type="scientific">Porphyridium purpureum</name>
    <name type="common">Red alga</name>
    <name type="synonym">Porphyridium cruentum</name>
    <dbReference type="NCBI Taxonomy" id="35688"/>
    <lineage>
        <taxon>Eukaryota</taxon>
        <taxon>Rhodophyta</taxon>
        <taxon>Bangiophyceae</taxon>
        <taxon>Porphyridiales</taxon>
        <taxon>Porphyridiaceae</taxon>
        <taxon>Porphyridium</taxon>
    </lineage>
</organism>
<dbReference type="InterPro" id="IPR001394">
    <property type="entry name" value="Peptidase_C19_UCH"/>
</dbReference>
<name>A0A5J4Z020_PORPP</name>
<dbReference type="PROSITE" id="PS50235">
    <property type="entry name" value="USP_3"/>
    <property type="match status" value="1"/>
</dbReference>
<dbReference type="GO" id="GO:0008270">
    <property type="term" value="F:zinc ion binding"/>
    <property type="evidence" value="ECO:0007669"/>
    <property type="project" value="UniProtKB-KW"/>
</dbReference>
<feature type="domain" description="USP" evidence="18">
    <location>
        <begin position="356"/>
        <end position="949"/>
    </location>
</feature>
<dbReference type="Gene3D" id="3.90.70.10">
    <property type="entry name" value="Cysteine proteinases"/>
    <property type="match status" value="2"/>
</dbReference>
<comment type="caution">
    <text evidence="20">The sequence shown here is derived from an EMBL/GenBank/DDBJ whole genome shotgun (WGS) entry which is preliminary data.</text>
</comment>
<dbReference type="InterPro" id="IPR009060">
    <property type="entry name" value="UBA-like_sf"/>
</dbReference>
<evidence type="ECO:0000259" key="19">
    <source>
        <dbReference type="PROSITE" id="PS50271"/>
    </source>
</evidence>
<feature type="active site" description="Proton acceptor" evidence="11">
    <location>
        <position position="911"/>
    </location>
</feature>
<feature type="binding site" evidence="12">
    <location>
        <position position="246"/>
    </location>
    <ligand>
        <name>Zn(2+)</name>
        <dbReference type="ChEBI" id="CHEBI:29105"/>
    </ligand>
</feature>
<dbReference type="PROSITE" id="PS50030">
    <property type="entry name" value="UBA"/>
    <property type="match status" value="2"/>
</dbReference>
<evidence type="ECO:0000259" key="17">
    <source>
        <dbReference type="PROSITE" id="PS50030"/>
    </source>
</evidence>
<keyword evidence="21" id="KW-1185">Reference proteome</keyword>
<evidence type="ECO:0000256" key="4">
    <source>
        <dbReference type="ARBA" id="ARBA00022723"/>
    </source>
</evidence>
<dbReference type="SMART" id="SM00290">
    <property type="entry name" value="ZnF_UBP"/>
    <property type="match status" value="1"/>
</dbReference>
<reference evidence="21" key="1">
    <citation type="journal article" date="2019" name="Nat. Commun.">
        <title>Expansion of phycobilisome linker gene families in mesophilic red algae.</title>
        <authorList>
            <person name="Lee J."/>
            <person name="Kim D."/>
            <person name="Bhattacharya D."/>
            <person name="Yoon H.S."/>
        </authorList>
    </citation>
    <scope>NUCLEOTIDE SEQUENCE [LARGE SCALE GENOMIC DNA]</scope>
    <source>
        <strain evidence="21">CCMP 1328</strain>
    </source>
</reference>
<comment type="similarity">
    <text evidence="2 14">Belongs to the peptidase C19 family.</text>
</comment>
<dbReference type="FunFam" id="3.30.40.10:FF:000396">
    <property type="entry name" value="Ubiquitin carboxyl-terminal hydrolase"/>
    <property type="match status" value="1"/>
</dbReference>
<dbReference type="SUPFAM" id="SSF57903">
    <property type="entry name" value="FYVE/PHD zinc finger"/>
    <property type="match status" value="1"/>
</dbReference>
<protein>
    <recommendedName>
        <fullName evidence="14">Ubiquitin carboxyl-terminal hydrolase</fullName>
        <ecNumber evidence="14">3.4.19.12</ecNumber>
    </recommendedName>
</protein>
<feature type="domain" description="UBP-type" evidence="19">
    <location>
        <begin position="199"/>
        <end position="314"/>
    </location>
</feature>
<dbReference type="OMA" id="FVPCEHT"/>
<dbReference type="EC" id="3.4.19.12" evidence="14"/>
<evidence type="ECO:0000256" key="7">
    <source>
        <dbReference type="ARBA" id="ARBA00022786"/>
    </source>
</evidence>
<keyword evidence="9 14" id="KW-0788">Thiol protease</keyword>
<evidence type="ECO:0000256" key="2">
    <source>
        <dbReference type="ARBA" id="ARBA00009085"/>
    </source>
</evidence>
<dbReference type="AlphaFoldDB" id="A0A5J4Z020"/>
<keyword evidence="3 14" id="KW-0645">Protease</keyword>
<dbReference type="InterPro" id="IPR028889">
    <property type="entry name" value="USP"/>
</dbReference>
<evidence type="ECO:0000256" key="5">
    <source>
        <dbReference type="ARBA" id="ARBA00022737"/>
    </source>
</evidence>
<dbReference type="FunFam" id="1.10.8.10:FF:000086">
    <property type="entry name" value="Ubiquitin carboxyl-terminal hydrolase"/>
    <property type="match status" value="1"/>
</dbReference>
<feature type="domain" description="PHD-type" evidence="16">
    <location>
        <begin position="435"/>
        <end position="482"/>
    </location>
</feature>
<dbReference type="GO" id="GO:0016579">
    <property type="term" value="P:protein deubiquitination"/>
    <property type="evidence" value="ECO:0007669"/>
    <property type="project" value="InterPro"/>
</dbReference>
<dbReference type="SUPFAM" id="SSF46934">
    <property type="entry name" value="UBA-like"/>
    <property type="match status" value="1"/>
</dbReference>
<dbReference type="PANTHER" id="PTHR24006:SF664">
    <property type="entry name" value="UBIQUITIN CARBOXYL-TERMINAL HYDROLASE"/>
    <property type="match status" value="1"/>
</dbReference>
<dbReference type="InterPro" id="IPR050164">
    <property type="entry name" value="Peptidase_C19"/>
</dbReference>
<dbReference type="InterPro" id="IPR015940">
    <property type="entry name" value="UBA"/>
</dbReference>
<dbReference type="SUPFAM" id="SSF57850">
    <property type="entry name" value="RING/U-box"/>
    <property type="match status" value="1"/>
</dbReference>
<comment type="catalytic activity">
    <reaction evidence="1 14">
        <text>Thiol-dependent hydrolysis of ester, thioester, amide, peptide and isopeptide bonds formed by the C-terminal Gly of ubiquitin (a 76-residue protein attached to proteins as an intracellular targeting signal).</text>
        <dbReference type="EC" id="3.4.19.12"/>
    </reaction>
</comment>
<gene>
    <name evidence="20" type="ORF">FVE85_0948</name>
</gene>
<dbReference type="GO" id="GO:0006508">
    <property type="term" value="P:proteolysis"/>
    <property type="evidence" value="ECO:0007669"/>
    <property type="project" value="UniProtKB-KW"/>
</dbReference>
<dbReference type="Pfam" id="PF00627">
    <property type="entry name" value="UBA"/>
    <property type="match status" value="2"/>
</dbReference>
<dbReference type="PROSITE" id="PS00973">
    <property type="entry name" value="USP_2"/>
    <property type="match status" value="1"/>
</dbReference>
<evidence type="ECO:0000313" key="21">
    <source>
        <dbReference type="Proteomes" id="UP000324585"/>
    </source>
</evidence>
<evidence type="ECO:0000256" key="6">
    <source>
        <dbReference type="ARBA" id="ARBA00022771"/>
    </source>
</evidence>
<evidence type="ECO:0000256" key="14">
    <source>
        <dbReference type="RuleBase" id="RU366025"/>
    </source>
</evidence>
<proteinExistence type="inferred from homology"/>
<dbReference type="InterPro" id="IPR041432">
    <property type="entry name" value="UBP13_Znf-UBP_var"/>
</dbReference>
<dbReference type="InterPro" id="IPR001607">
    <property type="entry name" value="Znf_UBP"/>
</dbReference>
<keyword evidence="6 13" id="KW-0863">Zinc-finger</keyword>
<dbReference type="PROSITE" id="PS50016">
    <property type="entry name" value="ZF_PHD_2"/>
    <property type="match status" value="1"/>
</dbReference>
<evidence type="ECO:0000256" key="13">
    <source>
        <dbReference type="PROSITE-ProRule" id="PRU00502"/>
    </source>
</evidence>
<feature type="compositionally biased region" description="Polar residues" evidence="15">
    <location>
        <begin position="100"/>
        <end position="115"/>
    </location>
</feature>
<dbReference type="PROSITE" id="PS00972">
    <property type="entry name" value="USP_1"/>
    <property type="match status" value="1"/>
</dbReference>
<dbReference type="OrthoDB" id="361536at2759"/>
<feature type="binding site" evidence="12">
    <location>
        <position position="229"/>
    </location>
    <ligand>
        <name>Zn(2+)</name>
        <dbReference type="ChEBI" id="CHEBI:29105"/>
    </ligand>
</feature>
<dbReference type="CDD" id="cd14294">
    <property type="entry name" value="UBA1_UBP5_like"/>
    <property type="match status" value="1"/>
</dbReference>
<feature type="region of interest" description="Disordered" evidence="15">
    <location>
        <begin position="91"/>
        <end position="115"/>
    </location>
</feature>
<keyword evidence="7 14" id="KW-0833">Ubl conjugation pathway</keyword>
<dbReference type="PIRSF" id="PIRSF016308">
    <property type="entry name" value="UBP"/>
    <property type="match status" value="1"/>
</dbReference>
<dbReference type="Proteomes" id="UP000324585">
    <property type="component" value="Unassembled WGS sequence"/>
</dbReference>
<evidence type="ECO:0000256" key="8">
    <source>
        <dbReference type="ARBA" id="ARBA00022801"/>
    </source>
</evidence>
<evidence type="ECO:0000259" key="18">
    <source>
        <dbReference type="PROSITE" id="PS50235"/>
    </source>
</evidence>
<evidence type="ECO:0000256" key="11">
    <source>
        <dbReference type="PIRSR" id="PIRSR016308-1"/>
    </source>
</evidence>
<dbReference type="Gene3D" id="3.30.40.10">
    <property type="entry name" value="Zinc/RING finger domain, C3HC4 (zinc finger)"/>
    <property type="match status" value="3"/>
</dbReference>
<feature type="binding site" evidence="12">
    <location>
        <position position="226"/>
    </location>
    <ligand>
        <name>Zn(2+)</name>
        <dbReference type="ChEBI" id="CHEBI:29105"/>
    </ligand>
</feature>
<dbReference type="Pfam" id="PF02148">
    <property type="entry name" value="zf-UBP"/>
    <property type="match status" value="1"/>
</dbReference>
<dbReference type="SMART" id="SM00165">
    <property type="entry name" value="UBA"/>
    <property type="match status" value="2"/>
</dbReference>
<evidence type="ECO:0000256" key="1">
    <source>
        <dbReference type="ARBA" id="ARBA00000707"/>
    </source>
</evidence>
<keyword evidence="5" id="KW-0677">Repeat</keyword>
<dbReference type="InterPro" id="IPR038765">
    <property type="entry name" value="Papain-like_cys_pep_sf"/>
</dbReference>
<feature type="domain" description="UBA" evidence="17">
    <location>
        <begin position="739"/>
        <end position="780"/>
    </location>
</feature>
<dbReference type="SUPFAM" id="SSF54001">
    <property type="entry name" value="Cysteine proteinases"/>
    <property type="match status" value="1"/>
</dbReference>
<dbReference type="GO" id="GO:0005829">
    <property type="term" value="C:cytosol"/>
    <property type="evidence" value="ECO:0007669"/>
    <property type="project" value="TreeGrafter"/>
</dbReference>
<evidence type="ECO:0000256" key="15">
    <source>
        <dbReference type="SAM" id="MobiDB-lite"/>
    </source>
</evidence>
<dbReference type="SMART" id="SM00249">
    <property type="entry name" value="PHD"/>
    <property type="match status" value="1"/>
</dbReference>
<dbReference type="PROSITE" id="PS50271">
    <property type="entry name" value="ZF_UBP"/>
    <property type="match status" value="1"/>
</dbReference>
<keyword evidence="10 12" id="KW-0862">Zinc</keyword>
<dbReference type="InterPro" id="IPR019787">
    <property type="entry name" value="Znf_PHD-finger"/>
</dbReference>
<dbReference type="GO" id="GO:0004843">
    <property type="term" value="F:cysteine-type deubiquitinase activity"/>
    <property type="evidence" value="ECO:0007669"/>
    <property type="project" value="UniProtKB-UniRule"/>
</dbReference>
<dbReference type="InterPro" id="IPR016652">
    <property type="entry name" value="Ubiquitinyl_hydrolase"/>
</dbReference>
<dbReference type="InterPro" id="IPR001965">
    <property type="entry name" value="Znf_PHD"/>
</dbReference>
<dbReference type="Pfam" id="PF00443">
    <property type="entry name" value="UCH"/>
    <property type="match status" value="1"/>
</dbReference>
<sequence>MADANAETVLTEAVVHFVAENPAQLRTVPEPPLPTTASVPFECVFCFDTPLCETGLYTSLRSWRSYSADHLQHEKEKHGQRLFLLQKRTRVPKARKAESGPQQSSRGAGEAQSHNQDVLMLELSLEESYEEKKTLSLVILDSASSVDAHGIAAGALQIPFPTLDVHLNAQVDGILARLEESHSHMYASSAPSDWQEERKPTKYAEALIQLDAGERKISPDPASWACEKCGNKENLWLNLSDGFIGCGRRNWDGSGGCGAALVHYEGTGGLYPLAVKLGTITAKSADVYSYAPDEDDMVTDAALEAHLNHWGINMYVMTKTDKSMTELQLDLNKSFEFQRITEAGKDLAPVSGAGLIGLVNLGNSCYLNSVVQLLCCAVEIPEKYMIAAPIIFQNYTPPPETDFVLQFVKLVSAMWTDRYRLPGVSDADMDADGHDDVCGVCREPGQLLCCDGCPKTSHLMCVQPKMSALPEGDWFCDTCTAAGVSGTVVSKKQLARLNADVVRPHLFKRLVGLHNQFGTAEQQDALEFLQFFLEKVVRAEFTFQQREQMACIDGTEQLFTFELEDRFQCHQSSKVRYHTRKDNVLSLQIPLDKAVNDFPVAARKRPRGLTDSDGAAETEDNARPKVPFSACVEQFEMQETIADFYSSATKSKGLATKQTRFKSFPPYLLVHLRRYYVAEDWTAKKLDVSVEPPRTINLEHLRSGGGVQPGEELLPEESDGPAGACKAGVPTGAPSAALEPDPSIVAQLVSMGFSENGSKRAALSTKNADVETCTNWVIEHMDDPDFNDPPTVLTGSSAPASAVSVSEQHPAVSAEHVASLSDMGFTVAHASAALAHCQNNLERAADWLFNHADNLDDAVKEISSHVERPENAGVSGASSHAAGRAAVIDGAGKYELIGFLSHMGSNTSCGHYVAHLRRDGKWVLFNDEKVAVSENTPFDSGYIYMYRRTAP</sequence>
<accession>A0A5J4Z020</accession>
<dbReference type="InterPro" id="IPR011011">
    <property type="entry name" value="Znf_FYVE_PHD"/>
</dbReference>
<dbReference type="Gene3D" id="1.10.8.10">
    <property type="entry name" value="DNA helicase RuvA subunit, C-terminal domain"/>
    <property type="match status" value="2"/>
</dbReference>
<evidence type="ECO:0000256" key="9">
    <source>
        <dbReference type="ARBA" id="ARBA00022807"/>
    </source>
</evidence>
<evidence type="ECO:0000256" key="10">
    <source>
        <dbReference type="ARBA" id="ARBA00022833"/>
    </source>
</evidence>
<feature type="domain" description="UBA" evidence="17">
    <location>
        <begin position="804"/>
        <end position="851"/>
    </location>
</feature>
<dbReference type="GO" id="GO:0005634">
    <property type="term" value="C:nucleus"/>
    <property type="evidence" value="ECO:0007669"/>
    <property type="project" value="TreeGrafter"/>
</dbReference>
<dbReference type="EMBL" id="VRMN01000002">
    <property type="protein sequence ID" value="KAA8497219.1"/>
    <property type="molecule type" value="Genomic_DNA"/>
</dbReference>
<dbReference type="InterPro" id="IPR018200">
    <property type="entry name" value="USP_CS"/>
</dbReference>
<dbReference type="PANTHER" id="PTHR24006">
    <property type="entry name" value="UBIQUITIN CARBOXYL-TERMINAL HYDROLASE"/>
    <property type="match status" value="1"/>
</dbReference>
<evidence type="ECO:0000256" key="12">
    <source>
        <dbReference type="PIRSR" id="PIRSR016308-3"/>
    </source>
</evidence>
<evidence type="ECO:0000313" key="20">
    <source>
        <dbReference type="EMBL" id="KAA8497219.1"/>
    </source>
</evidence>
<dbReference type="CDD" id="cd15532">
    <property type="entry name" value="PHD2_CHD_II"/>
    <property type="match status" value="1"/>
</dbReference>
<dbReference type="InterPro" id="IPR013083">
    <property type="entry name" value="Znf_RING/FYVE/PHD"/>
</dbReference>
<keyword evidence="4 12" id="KW-0479">Metal-binding</keyword>
<dbReference type="Pfam" id="PF17807">
    <property type="entry name" value="zf-UBP_var"/>
    <property type="match status" value="1"/>
</dbReference>
<keyword evidence="8 14" id="KW-0378">Hydrolase</keyword>
<evidence type="ECO:0000259" key="16">
    <source>
        <dbReference type="PROSITE" id="PS50016"/>
    </source>
</evidence>